<evidence type="ECO:0000256" key="1">
    <source>
        <dbReference type="ARBA" id="ARBA00022490"/>
    </source>
</evidence>
<dbReference type="SMART" id="SM00278">
    <property type="entry name" value="HhH1"/>
    <property type="match status" value="2"/>
</dbReference>
<name>A0A9D1ENJ2_9FIRM</name>
<dbReference type="Proteomes" id="UP000823982">
    <property type="component" value="Unassembled WGS sequence"/>
</dbReference>
<evidence type="ECO:0000259" key="7">
    <source>
        <dbReference type="SMART" id="SM00278"/>
    </source>
</evidence>
<dbReference type="Gene3D" id="1.10.8.10">
    <property type="entry name" value="DNA helicase RuvA subunit, C-terminal domain"/>
    <property type="match status" value="1"/>
</dbReference>
<dbReference type="GO" id="GO:0006281">
    <property type="term" value="P:DNA repair"/>
    <property type="evidence" value="ECO:0007669"/>
    <property type="project" value="UniProtKB-UniRule"/>
</dbReference>
<comment type="caution">
    <text evidence="8">The sequence shown here is derived from an EMBL/GenBank/DDBJ whole genome shotgun (WGS) entry which is preliminary data.</text>
</comment>
<sequence length="203" mass="21436">MIYSLTGNIVHTEQDMCVIECAGVGYACKTSLGTLAQLSGVQTATLYTYLAVREDAVELFGFYSKDELSCFKLLTSVSGVGAKYALSILSSYTPSQVALAIVSEDTKAFSKVKGIGSKIAQRIVMELKDKISKEAAAGFDGCDIEQVSAVVGNSVAAEAIEALVVLGYTQSEAAAAVSKCDSALKVDDIIKQCLKTLSSNKRM</sequence>
<evidence type="ECO:0000313" key="9">
    <source>
        <dbReference type="Proteomes" id="UP000823982"/>
    </source>
</evidence>
<keyword evidence="5 6" id="KW-0234">DNA repair</keyword>
<dbReference type="SUPFAM" id="SSF50249">
    <property type="entry name" value="Nucleic acid-binding proteins"/>
    <property type="match status" value="1"/>
</dbReference>
<dbReference type="Gene3D" id="1.10.150.20">
    <property type="entry name" value="5' to 3' exonuclease, C-terminal subdomain"/>
    <property type="match status" value="1"/>
</dbReference>
<organism evidence="8 9">
    <name type="scientific">Candidatus Faeciplasma gallinarum</name>
    <dbReference type="NCBI Taxonomy" id="2840799"/>
    <lineage>
        <taxon>Bacteria</taxon>
        <taxon>Bacillati</taxon>
        <taxon>Bacillota</taxon>
        <taxon>Clostridia</taxon>
        <taxon>Eubacteriales</taxon>
        <taxon>Oscillospiraceae</taxon>
        <taxon>Oscillospiraceae incertae sedis</taxon>
        <taxon>Candidatus Faeciplasma</taxon>
    </lineage>
</organism>
<feature type="domain" description="Helix-hairpin-helix DNA-binding motif class 1" evidence="7">
    <location>
        <begin position="72"/>
        <end position="91"/>
    </location>
</feature>
<evidence type="ECO:0000256" key="5">
    <source>
        <dbReference type="ARBA" id="ARBA00023204"/>
    </source>
</evidence>
<dbReference type="GO" id="GO:0000400">
    <property type="term" value="F:four-way junction DNA binding"/>
    <property type="evidence" value="ECO:0007669"/>
    <property type="project" value="UniProtKB-UniRule"/>
</dbReference>
<evidence type="ECO:0000256" key="2">
    <source>
        <dbReference type="ARBA" id="ARBA00022763"/>
    </source>
</evidence>
<proteinExistence type="inferred from homology"/>
<dbReference type="Pfam" id="PF07499">
    <property type="entry name" value="RuvA_C"/>
    <property type="match status" value="1"/>
</dbReference>
<keyword evidence="4 6" id="KW-0233">DNA recombination</keyword>
<comment type="caution">
    <text evidence="6">Lacks conserved residue(s) required for the propagation of feature annotation.</text>
</comment>
<dbReference type="GO" id="GO:0006310">
    <property type="term" value="P:DNA recombination"/>
    <property type="evidence" value="ECO:0007669"/>
    <property type="project" value="UniProtKB-UniRule"/>
</dbReference>
<protein>
    <recommendedName>
        <fullName evidence="6">Holliday junction branch migration complex subunit RuvA</fullName>
    </recommendedName>
</protein>
<feature type="domain" description="Helix-hairpin-helix DNA-binding motif class 1" evidence="7">
    <location>
        <begin position="107"/>
        <end position="126"/>
    </location>
</feature>
<dbReference type="NCBIfam" id="TIGR00084">
    <property type="entry name" value="ruvA"/>
    <property type="match status" value="1"/>
</dbReference>
<dbReference type="GO" id="GO:0005524">
    <property type="term" value="F:ATP binding"/>
    <property type="evidence" value="ECO:0007669"/>
    <property type="project" value="InterPro"/>
</dbReference>
<dbReference type="HAMAP" id="MF_00031">
    <property type="entry name" value="DNA_HJ_migration_RuvA"/>
    <property type="match status" value="1"/>
</dbReference>
<dbReference type="InterPro" id="IPR010994">
    <property type="entry name" value="RuvA_2-like"/>
</dbReference>
<dbReference type="SUPFAM" id="SSF47781">
    <property type="entry name" value="RuvA domain 2-like"/>
    <property type="match status" value="1"/>
</dbReference>
<comment type="subcellular location">
    <subcellularLocation>
        <location evidence="6">Cytoplasm</location>
    </subcellularLocation>
</comment>
<dbReference type="InterPro" id="IPR012340">
    <property type="entry name" value="NA-bd_OB-fold"/>
</dbReference>
<reference evidence="8" key="2">
    <citation type="journal article" date="2021" name="PeerJ">
        <title>Extensive microbial diversity within the chicken gut microbiome revealed by metagenomics and culture.</title>
        <authorList>
            <person name="Gilroy R."/>
            <person name="Ravi A."/>
            <person name="Getino M."/>
            <person name="Pursley I."/>
            <person name="Horton D.L."/>
            <person name="Alikhan N.F."/>
            <person name="Baker D."/>
            <person name="Gharbi K."/>
            <person name="Hall N."/>
            <person name="Watson M."/>
            <person name="Adriaenssens E.M."/>
            <person name="Foster-Nyarko E."/>
            <person name="Jarju S."/>
            <person name="Secka A."/>
            <person name="Antonio M."/>
            <person name="Oren A."/>
            <person name="Chaudhuri R.R."/>
            <person name="La Ragione R."/>
            <person name="Hildebrand F."/>
            <person name="Pallen M.J."/>
        </authorList>
    </citation>
    <scope>NUCLEOTIDE SEQUENCE</scope>
    <source>
        <strain evidence="8">CHK157-1446</strain>
    </source>
</reference>
<dbReference type="GO" id="GO:0048476">
    <property type="term" value="C:Holliday junction resolvase complex"/>
    <property type="evidence" value="ECO:0007669"/>
    <property type="project" value="UniProtKB-UniRule"/>
</dbReference>
<evidence type="ECO:0000256" key="3">
    <source>
        <dbReference type="ARBA" id="ARBA00023125"/>
    </source>
</evidence>
<accession>A0A9D1ENJ2</accession>
<dbReference type="EMBL" id="DVIR01000043">
    <property type="protein sequence ID" value="HIS24711.1"/>
    <property type="molecule type" value="Genomic_DNA"/>
</dbReference>
<evidence type="ECO:0000313" key="8">
    <source>
        <dbReference type="EMBL" id="HIS24711.1"/>
    </source>
</evidence>
<dbReference type="Pfam" id="PF14520">
    <property type="entry name" value="HHH_5"/>
    <property type="match status" value="1"/>
</dbReference>
<gene>
    <name evidence="6 8" type="primary">ruvA</name>
    <name evidence="8" type="ORF">IAD01_04825</name>
</gene>
<dbReference type="InterPro" id="IPR036267">
    <property type="entry name" value="RuvA_C_sf"/>
</dbReference>
<reference evidence="8" key="1">
    <citation type="submission" date="2020-10" db="EMBL/GenBank/DDBJ databases">
        <authorList>
            <person name="Gilroy R."/>
        </authorList>
    </citation>
    <scope>NUCLEOTIDE SEQUENCE</scope>
    <source>
        <strain evidence="8">CHK157-1446</strain>
    </source>
</reference>
<keyword evidence="2 6" id="KW-0227">DNA damage</keyword>
<evidence type="ECO:0000256" key="4">
    <source>
        <dbReference type="ARBA" id="ARBA00023172"/>
    </source>
</evidence>
<dbReference type="CDD" id="cd14332">
    <property type="entry name" value="UBA_RuvA_C"/>
    <property type="match status" value="1"/>
</dbReference>
<comment type="function">
    <text evidence="6">The RuvA-RuvB-RuvC complex processes Holliday junction (HJ) DNA during genetic recombination and DNA repair, while the RuvA-RuvB complex plays an important role in the rescue of blocked DNA replication forks via replication fork reversal (RFR). RuvA specifically binds to HJ cruciform DNA, conferring on it an open structure. The RuvB hexamer acts as an ATP-dependent pump, pulling dsDNA into and through the RuvAB complex. HJ branch migration allows RuvC to scan DNA until it finds its consensus sequence, where it cleaves and resolves the cruciform DNA.</text>
</comment>
<dbReference type="GO" id="GO:0009378">
    <property type="term" value="F:four-way junction helicase activity"/>
    <property type="evidence" value="ECO:0007669"/>
    <property type="project" value="InterPro"/>
</dbReference>
<keyword evidence="3 6" id="KW-0238">DNA-binding</keyword>
<comment type="domain">
    <text evidence="6">Has three domains with a flexible linker between the domains II and III and assumes an 'L' shape. Domain III is highly mobile and contacts RuvB.</text>
</comment>
<feature type="region of interest" description="Domain III" evidence="6">
    <location>
        <begin position="151"/>
        <end position="203"/>
    </location>
</feature>
<dbReference type="Pfam" id="PF01330">
    <property type="entry name" value="RuvA_N"/>
    <property type="match status" value="1"/>
</dbReference>
<evidence type="ECO:0000256" key="6">
    <source>
        <dbReference type="HAMAP-Rule" id="MF_00031"/>
    </source>
</evidence>
<comment type="subunit">
    <text evidence="6">Homotetramer. Forms an RuvA(8)-RuvB(12)-Holliday junction (HJ) complex. HJ DNA is sandwiched between 2 RuvA tetramers; dsDNA enters through RuvA and exits via RuvB. An RuvB hexamer assembles on each DNA strand where it exits the tetramer. Each RuvB hexamer is contacted by two RuvA subunits (via domain III) on 2 adjacent RuvB subunits; this complex drives branch migration. In the full resolvosome a probable DNA-RuvA(4)-RuvB(12)-RuvC(2) complex forms which resolves the HJ.</text>
</comment>
<dbReference type="InterPro" id="IPR003583">
    <property type="entry name" value="Hlx-hairpin-Hlx_DNA-bd_motif"/>
</dbReference>
<dbReference type="SUPFAM" id="SSF46929">
    <property type="entry name" value="DNA helicase RuvA subunit, C-terminal domain"/>
    <property type="match status" value="1"/>
</dbReference>
<dbReference type="InterPro" id="IPR000085">
    <property type="entry name" value="RuvA"/>
</dbReference>
<dbReference type="Gene3D" id="2.40.50.140">
    <property type="entry name" value="Nucleic acid-binding proteins"/>
    <property type="match status" value="1"/>
</dbReference>
<dbReference type="GO" id="GO:0009379">
    <property type="term" value="C:Holliday junction helicase complex"/>
    <property type="evidence" value="ECO:0007669"/>
    <property type="project" value="InterPro"/>
</dbReference>
<keyword evidence="1 6" id="KW-0963">Cytoplasm</keyword>
<dbReference type="AlphaFoldDB" id="A0A9D1ENJ2"/>
<dbReference type="InterPro" id="IPR013849">
    <property type="entry name" value="DNA_helicase_Holl-junc_RuvA_I"/>
</dbReference>
<dbReference type="GO" id="GO:0005737">
    <property type="term" value="C:cytoplasm"/>
    <property type="evidence" value="ECO:0007669"/>
    <property type="project" value="UniProtKB-SubCell"/>
</dbReference>
<comment type="similarity">
    <text evidence="6">Belongs to the RuvA family.</text>
</comment>
<dbReference type="InterPro" id="IPR011114">
    <property type="entry name" value="RuvA_C"/>
</dbReference>